<feature type="domain" description="SH2" evidence="2">
    <location>
        <begin position="1"/>
        <end position="111"/>
    </location>
</feature>
<dbReference type="EMBL" id="UYWX01006087">
    <property type="protein sequence ID" value="VDM26156.1"/>
    <property type="molecule type" value="Genomic_DNA"/>
</dbReference>
<dbReference type="Gene3D" id="3.30.505.10">
    <property type="entry name" value="SH2 domain"/>
    <property type="match status" value="1"/>
</dbReference>
<evidence type="ECO:0000259" key="2">
    <source>
        <dbReference type="PROSITE" id="PS50001"/>
    </source>
</evidence>
<keyword evidence="4" id="KW-1185">Reference proteome</keyword>
<sequence length="152" mass="17058">MLKGRPGNSFLLRISDSFLGYIVSHIASSGACTHIFLHLLKPLKTSVEDIGDWKAEEMQNGSSDGDPRFYHLQGHRKFFPSLTELVKFYKDHSIVDETRDKEDGLYLQHPVGQSHLPVTSTSPSSAVSSNPPFADYFTSLFHRNDEDAVTVF</sequence>
<organism evidence="3 4">
    <name type="scientific">Hydatigena taeniaeformis</name>
    <name type="common">Feline tapeworm</name>
    <name type="synonym">Taenia taeniaeformis</name>
    <dbReference type="NCBI Taxonomy" id="6205"/>
    <lineage>
        <taxon>Eukaryota</taxon>
        <taxon>Metazoa</taxon>
        <taxon>Spiralia</taxon>
        <taxon>Lophotrochozoa</taxon>
        <taxon>Platyhelminthes</taxon>
        <taxon>Cestoda</taxon>
        <taxon>Eucestoda</taxon>
        <taxon>Cyclophyllidea</taxon>
        <taxon>Taeniidae</taxon>
        <taxon>Hydatigera</taxon>
    </lineage>
</organism>
<evidence type="ECO:0000313" key="4">
    <source>
        <dbReference type="Proteomes" id="UP000274429"/>
    </source>
</evidence>
<dbReference type="OrthoDB" id="10003345at2759"/>
<gene>
    <name evidence="3" type="ORF">TTAC_LOCUS5054</name>
</gene>
<dbReference type="PROSITE" id="PS50001">
    <property type="entry name" value="SH2"/>
    <property type="match status" value="1"/>
</dbReference>
<evidence type="ECO:0000313" key="3">
    <source>
        <dbReference type="EMBL" id="VDM26156.1"/>
    </source>
</evidence>
<dbReference type="SUPFAM" id="SSF55550">
    <property type="entry name" value="SH2 domain"/>
    <property type="match status" value="1"/>
</dbReference>
<reference evidence="3 4" key="1">
    <citation type="submission" date="2018-11" db="EMBL/GenBank/DDBJ databases">
        <authorList>
            <consortium name="Pathogen Informatics"/>
        </authorList>
    </citation>
    <scope>NUCLEOTIDE SEQUENCE [LARGE SCALE GENOMIC DNA]</scope>
</reference>
<dbReference type="AlphaFoldDB" id="A0A3P7F1F8"/>
<keyword evidence="1" id="KW-0727">SH2 domain</keyword>
<dbReference type="InterPro" id="IPR036860">
    <property type="entry name" value="SH2_dom_sf"/>
</dbReference>
<accession>A0A3P7F1F8</accession>
<dbReference type="Proteomes" id="UP000274429">
    <property type="component" value="Unassembled WGS sequence"/>
</dbReference>
<evidence type="ECO:0000256" key="1">
    <source>
        <dbReference type="PROSITE-ProRule" id="PRU00191"/>
    </source>
</evidence>
<dbReference type="PROSITE" id="PS51257">
    <property type="entry name" value="PROKAR_LIPOPROTEIN"/>
    <property type="match status" value="1"/>
</dbReference>
<name>A0A3P7F1F8_HYDTA</name>
<dbReference type="InterPro" id="IPR000980">
    <property type="entry name" value="SH2"/>
</dbReference>
<protein>
    <recommendedName>
        <fullName evidence="2">SH2 domain-containing protein</fullName>
    </recommendedName>
</protein>
<proteinExistence type="predicted"/>